<keyword evidence="2" id="KW-1185">Reference proteome</keyword>
<protein>
    <submittedName>
        <fullName evidence="1">Uncharacterized protein</fullName>
    </submittedName>
</protein>
<name>A0A239C8V4_9ACTN</name>
<dbReference type="RefSeq" id="WP_143232563.1">
    <property type="nucleotide sequence ID" value="NZ_BOMU01000132.1"/>
</dbReference>
<proteinExistence type="predicted"/>
<dbReference type="OrthoDB" id="4239904at2"/>
<evidence type="ECO:0000313" key="1">
    <source>
        <dbReference type="EMBL" id="SNS16051.1"/>
    </source>
</evidence>
<dbReference type="EMBL" id="FZNR01000011">
    <property type="protein sequence ID" value="SNS16051.1"/>
    <property type="molecule type" value="Genomic_DNA"/>
</dbReference>
<evidence type="ECO:0000313" key="2">
    <source>
        <dbReference type="Proteomes" id="UP000198415"/>
    </source>
</evidence>
<dbReference type="AlphaFoldDB" id="A0A239C8V4"/>
<sequence length="121" mass="13230">MHDGEQTQARCSGNHEVFRERPFPFPGDRFPDDLGAVIQLTVSNGVEPAREVIHTSDNSWMVGDCVNDPNEPGAVQVACMGHLVDLDASVDQVASLPLGHVAFREDAQSPWKVEPFAGFEE</sequence>
<dbReference type="Proteomes" id="UP000198415">
    <property type="component" value="Unassembled WGS sequence"/>
</dbReference>
<reference evidence="1 2" key="1">
    <citation type="submission" date="2017-06" db="EMBL/GenBank/DDBJ databases">
        <authorList>
            <person name="Kim H.J."/>
            <person name="Triplett B.A."/>
        </authorList>
    </citation>
    <scope>NUCLEOTIDE SEQUENCE [LARGE SCALE GENOMIC DNA]</scope>
    <source>
        <strain evidence="1 2">DSM 43151</strain>
    </source>
</reference>
<organism evidence="1 2">
    <name type="scientific">Actinoplanes regularis</name>
    <dbReference type="NCBI Taxonomy" id="52697"/>
    <lineage>
        <taxon>Bacteria</taxon>
        <taxon>Bacillati</taxon>
        <taxon>Actinomycetota</taxon>
        <taxon>Actinomycetes</taxon>
        <taxon>Micromonosporales</taxon>
        <taxon>Micromonosporaceae</taxon>
        <taxon>Actinoplanes</taxon>
    </lineage>
</organism>
<gene>
    <name evidence="1" type="ORF">SAMN06264365_11123</name>
</gene>
<accession>A0A239C8V4</accession>